<keyword evidence="1 5" id="KW-0808">Transferase</keyword>
<feature type="binding site" evidence="5">
    <location>
        <begin position="96"/>
        <end position="99"/>
    </location>
    <ligand>
        <name>AMP</name>
        <dbReference type="ChEBI" id="CHEBI:456215"/>
    </ligand>
</feature>
<dbReference type="PRINTS" id="PR00094">
    <property type="entry name" value="ADENYLTKNASE"/>
</dbReference>
<evidence type="ECO:0000313" key="10">
    <source>
        <dbReference type="Proteomes" id="UP000032232"/>
    </source>
</evidence>
<dbReference type="InterPro" id="IPR033690">
    <property type="entry name" value="Adenylat_kinase_CS"/>
</dbReference>
<dbReference type="FunFam" id="3.40.50.300:FF:000106">
    <property type="entry name" value="Adenylate kinase mitochondrial"/>
    <property type="match status" value="1"/>
</dbReference>
<feature type="binding site" evidence="5">
    <location>
        <position position="172"/>
    </location>
    <ligand>
        <name>AMP</name>
        <dbReference type="ChEBI" id="CHEBI:456215"/>
    </ligand>
</feature>
<dbReference type="InterPro" id="IPR027417">
    <property type="entry name" value="P-loop_NTPase"/>
</dbReference>
<dbReference type="InterPro" id="IPR006259">
    <property type="entry name" value="Adenyl_kin_sub"/>
</dbReference>
<dbReference type="NCBIfam" id="TIGR01351">
    <property type="entry name" value="adk"/>
    <property type="match status" value="1"/>
</dbReference>
<dbReference type="AlphaFoldDB" id="A0A0D1EFW6"/>
<dbReference type="Pfam" id="PF00406">
    <property type="entry name" value="ADK"/>
    <property type="match status" value="1"/>
</dbReference>
<feature type="domain" description="Adenylate kinase active site lid" evidence="8">
    <location>
        <begin position="138"/>
        <end position="174"/>
    </location>
</feature>
<feature type="binding site" evidence="5">
    <location>
        <position position="42"/>
    </location>
    <ligand>
        <name>AMP</name>
        <dbReference type="ChEBI" id="CHEBI:456215"/>
    </ligand>
</feature>
<comment type="domain">
    <text evidence="5">Consists of three domains, a large central CORE domain and two small peripheral domains, NMPbind and LID, which undergo movements during catalysis. The LID domain closes over the site of phosphoryl transfer upon ATP binding. Assembling and dissambling the active center during each catalytic cycle provides an effective means to prevent ATP hydrolysis. Some bacteria have evolved a zinc-coordinating structure that stabilizes the LID domain.</text>
</comment>
<feature type="binding site" evidence="5">
    <location>
        <begin position="21"/>
        <end position="26"/>
    </location>
    <ligand>
        <name>ATP</name>
        <dbReference type="ChEBI" id="CHEBI:30616"/>
    </ligand>
</feature>
<feature type="binding site" evidence="5">
    <location>
        <position position="103"/>
    </location>
    <ligand>
        <name>AMP</name>
        <dbReference type="ChEBI" id="CHEBI:456215"/>
    </ligand>
</feature>
<dbReference type="CDD" id="cd01428">
    <property type="entry name" value="ADK"/>
    <property type="match status" value="1"/>
</dbReference>
<feature type="binding site" evidence="5">
    <location>
        <position position="141"/>
    </location>
    <ligand>
        <name>Zn(2+)</name>
        <dbReference type="ChEBI" id="CHEBI:29105"/>
        <note>structural</note>
    </ligand>
</feature>
<comment type="function">
    <text evidence="5">Catalyzes the reversible transfer of the terminal phosphate group between ATP and AMP. Plays an important role in cellular energy homeostasis and in adenine nucleotide metabolism.</text>
</comment>
<feature type="binding site" evidence="5">
    <location>
        <position position="161"/>
    </location>
    <ligand>
        <name>Zn(2+)</name>
        <dbReference type="ChEBI" id="CHEBI:29105"/>
        <note>structural</note>
    </ligand>
</feature>
<dbReference type="Proteomes" id="UP000032232">
    <property type="component" value="Unassembled WGS sequence"/>
</dbReference>
<comment type="caution">
    <text evidence="9">The sequence shown here is derived from an EMBL/GenBank/DDBJ whole genome shotgun (WGS) entry which is preliminary data.</text>
</comment>
<feature type="binding site" evidence="5">
    <location>
        <position position="164"/>
    </location>
    <ligand>
        <name>Zn(2+)</name>
        <dbReference type="ChEBI" id="CHEBI:29105"/>
        <note>structural</note>
    </ligand>
</feature>
<protein>
    <recommendedName>
        <fullName evidence="5 7">Adenylate kinase</fullName>
        <shortName evidence="5">AK</shortName>
        <ecNumber evidence="5 7">2.7.4.3</ecNumber>
    </recommendedName>
    <alternativeName>
        <fullName evidence="5">ATP-AMP transphosphorylase</fullName>
    </alternativeName>
    <alternativeName>
        <fullName evidence="5">ATP:AMP phosphotransferase</fullName>
    </alternativeName>
    <alternativeName>
        <fullName evidence="5">Adenylate monophosphate kinase</fullName>
    </alternativeName>
</protein>
<dbReference type="InterPro" id="IPR000850">
    <property type="entry name" value="Adenylat/UMP-CMP_kin"/>
</dbReference>
<evidence type="ECO:0000313" key="9">
    <source>
        <dbReference type="EMBL" id="KIT14750.1"/>
    </source>
</evidence>
<keyword evidence="5 7" id="KW-0067">ATP-binding</keyword>
<dbReference type="SUPFAM" id="SSF52540">
    <property type="entry name" value="P-loop containing nucleoside triphosphate hydrolases"/>
    <property type="match status" value="1"/>
</dbReference>
<feature type="binding site" evidence="5">
    <location>
        <position position="183"/>
    </location>
    <ligand>
        <name>AMP</name>
        <dbReference type="ChEBI" id="CHEBI:456215"/>
    </ligand>
</feature>
<feature type="binding site" evidence="5">
    <location>
        <position position="138"/>
    </location>
    <ligand>
        <name>ATP</name>
        <dbReference type="ChEBI" id="CHEBI:30616"/>
    </ligand>
</feature>
<comment type="similarity">
    <text evidence="5 6">Belongs to the adenylate kinase family.</text>
</comment>
<proteinExistence type="inferred from homology"/>
<keyword evidence="5" id="KW-0862">Zinc</keyword>
<dbReference type="InterPro" id="IPR007862">
    <property type="entry name" value="Adenylate_kinase_lid-dom"/>
</dbReference>
<comment type="pathway">
    <text evidence="5">Purine metabolism; AMP biosynthesis via salvage pathway; AMP from ADP: step 1/1.</text>
</comment>
<comment type="subunit">
    <text evidence="5 7">Monomer.</text>
</comment>
<evidence type="ECO:0000256" key="4">
    <source>
        <dbReference type="ARBA" id="ARBA00022777"/>
    </source>
</evidence>
<keyword evidence="2 5" id="KW-0545">Nucleotide biosynthesis</keyword>
<keyword evidence="4 5" id="KW-0418">Kinase</keyword>
<dbReference type="NCBIfam" id="NF001381">
    <property type="entry name" value="PRK00279.1-3"/>
    <property type="match status" value="1"/>
</dbReference>
<dbReference type="PANTHER" id="PTHR23359">
    <property type="entry name" value="NUCLEOTIDE KINASE"/>
    <property type="match status" value="1"/>
</dbReference>
<keyword evidence="5" id="KW-0963">Cytoplasm</keyword>
<dbReference type="EMBL" id="JYFE01000065">
    <property type="protein sequence ID" value="KIT14750.1"/>
    <property type="molecule type" value="Genomic_DNA"/>
</dbReference>
<name>A0A0D1EFW6_9RHOB</name>
<keyword evidence="10" id="KW-1185">Reference proteome</keyword>
<feature type="binding site" evidence="5">
    <location>
        <position position="144"/>
    </location>
    <ligand>
        <name>Zn(2+)</name>
        <dbReference type="ChEBI" id="CHEBI:29105"/>
        <note>structural</note>
    </ligand>
</feature>
<dbReference type="Gene3D" id="3.40.50.300">
    <property type="entry name" value="P-loop containing nucleotide triphosphate hydrolases"/>
    <property type="match status" value="1"/>
</dbReference>
<evidence type="ECO:0000256" key="5">
    <source>
        <dbReference type="HAMAP-Rule" id="MF_00235"/>
    </source>
</evidence>
<sequence length="229" mass="24334">MMDGGRTNRAAPVFILLGPPGAGKGTQARLLQERFGLVQLSTGDLLRKAVADGTEAGLKARPIMEAGGLVTDEIVLAILRERLAAPDCAKGVVLDGFPRTEAQAEALDRMLDASGQSIDAAISLEVDDVKMVLRISGRMTCGSCGEGYHETFKPPRVAETCDACGATDMTRRADDNAKTVMSRLDAYHAQTAPLLDYYGARGVLHRIDAMREINVVADAIAETMVGETA</sequence>
<dbReference type="NCBIfam" id="NF001380">
    <property type="entry name" value="PRK00279.1-2"/>
    <property type="match status" value="1"/>
</dbReference>
<gene>
    <name evidence="9" type="primary">adk_1</name>
    <name evidence="5" type="synonym">adk</name>
    <name evidence="9" type="ORF">jaqu_35540</name>
</gene>
<dbReference type="GO" id="GO:0005737">
    <property type="term" value="C:cytoplasm"/>
    <property type="evidence" value="ECO:0007669"/>
    <property type="project" value="UniProtKB-SubCell"/>
</dbReference>
<dbReference type="UniPathway" id="UPA00588">
    <property type="reaction ID" value="UER00649"/>
</dbReference>
<dbReference type="GO" id="GO:0008270">
    <property type="term" value="F:zinc ion binding"/>
    <property type="evidence" value="ECO:0007669"/>
    <property type="project" value="UniProtKB-UniRule"/>
</dbReference>
<evidence type="ECO:0000256" key="1">
    <source>
        <dbReference type="ARBA" id="ARBA00022679"/>
    </source>
</evidence>
<feature type="binding site" evidence="5">
    <location>
        <position position="211"/>
    </location>
    <ligand>
        <name>ATP</name>
        <dbReference type="ChEBI" id="CHEBI:30616"/>
    </ligand>
</feature>
<feature type="binding site" evidence="5">
    <location>
        <begin position="68"/>
        <end position="70"/>
    </location>
    <ligand>
        <name>AMP</name>
        <dbReference type="ChEBI" id="CHEBI:456215"/>
    </ligand>
</feature>
<keyword evidence="3 5" id="KW-0547">Nucleotide-binding</keyword>
<dbReference type="PATRIC" id="fig|935700.4.peg.3661"/>
<dbReference type="HAMAP" id="MF_00235">
    <property type="entry name" value="Adenylate_kinase_Adk"/>
    <property type="match status" value="1"/>
</dbReference>
<evidence type="ECO:0000256" key="7">
    <source>
        <dbReference type="RuleBase" id="RU003331"/>
    </source>
</evidence>
<dbReference type="STRING" id="935700.jaqu_35540"/>
<reference evidence="9 10" key="1">
    <citation type="submission" date="2015-02" db="EMBL/GenBank/DDBJ databases">
        <title>Genome Sequence of Jannaschia aquimarina DSM28248, a member of the Roseobacter clade.</title>
        <authorList>
            <person name="Voget S."/>
            <person name="Daniel R."/>
        </authorList>
    </citation>
    <scope>NUCLEOTIDE SEQUENCE [LARGE SCALE GENOMIC DNA]</scope>
    <source>
        <strain evidence="9 10">GSW-M26</strain>
    </source>
</reference>
<comment type="subcellular location">
    <subcellularLocation>
        <location evidence="5 7">Cytoplasm</location>
    </subcellularLocation>
</comment>
<comment type="catalytic activity">
    <reaction evidence="5 7">
        <text>AMP + ATP = 2 ADP</text>
        <dbReference type="Rhea" id="RHEA:12973"/>
        <dbReference type="ChEBI" id="CHEBI:30616"/>
        <dbReference type="ChEBI" id="CHEBI:456215"/>
        <dbReference type="ChEBI" id="CHEBI:456216"/>
        <dbReference type="EC" id="2.7.4.3"/>
    </reaction>
</comment>
<dbReference type="EC" id="2.7.4.3" evidence="5 7"/>
<dbReference type="PROSITE" id="PS00113">
    <property type="entry name" value="ADENYLATE_KINASE"/>
    <property type="match status" value="1"/>
</dbReference>
<dbReference type="NCBIfam" id="NF011100">
    <property type="entry name" value="PRK14527.1"/>
    <property type="match status" value="1"/>
</dbReference>
<dbReference type="Pfam" id="PF05191">
    <property type="entry name" value="ADK_lid"/>
    <property type="match status" value="1"/>
</dbReference>
<evidence type="ECO:0000256" key="3">
    <source>
        <dbReference type="ARBA" id="ARBA00022741"/>
    </source>
</evidence>
<comment type="caution">
    <text evidence="5">Lacks conserved residue(s) required for the propagation of feature annotation.</text>
</comment>
<keyword evidence="5" id="KW-0479">Metal-binding</keyword>
<accession>A0A0D1EFW6</accession>
<organism evidence="9 10">
    <name type="scientific">Jannaschia aquimarina</name>
    <dbReference type="NCBI Taxonomy" id="935700"/>
    <lineage>
        <taxon>Bacteria</taxon>
        <taxon>Pseudomonadati</taxon>
        <taxon>Pseudomonadota</taxon>
        <taxon>Alphaproteobacteria</taxon>
        <taxon>Rhodobacterales</taxon>
        <taxon>Roseobacteraceae</taxon>
        <taxon>Jannaschia</taxon>
    </lineage>
</organism>
<dbReference type="GO" id="GO:0044209">
    <property type="term" value="P:AMP salvage"/>
    <property type="evidence" value="ECO:0007669"/>
    <property type="project" value="UniProtKB-UniRule"/>
</dbReference>
<evidence type="ECO:0000256" key="2">
    <source>
        <dbReference type="ARBA" id="ARBA00022727"/>
    </source>
</evidence>
<dbReference type="GO" id="GO:0005524">
    <property type="term" value="F:ATP binding"/>
    <property type="evidence" value="ECO:0007669"/>
    <property type="project" value="UniProtKB-UniRule"/>
</dbReference>
<dbReference type="GO" id="GO:0004017">
    <property type="term" value="F:AMP kinase activity"/>
    <property type="evidence" value="ECO:0007669"/>
    <property type="project" value="UniProtKB-UniRule"/>
</dbReference>
<feature type="region of interest" description="NMP" evidence="5">
    <location>
        <begin position="41"/>
        <end position="70"/>
    </location>
</feature>
<evidence type="ECO:0000256" key="6">
    <source>
        <dbReference type="RuleBase" id="RU003330"/>
    </source>
</evidence>
<feature type="binding site" evidence="5">
    <location>
        <position position="47"/>
    </location>
    <ligand>
        <name>AMP</name>
        <dbReference type="ChEBI" id="CHEBI:456215"/>
    </ligand>
</feature>
<evidence type="ECO:0000259" key="8">
    <source>
        <dbReference type="Pfam" id="PF05191"/>
    </source>
</evidence>